<keyword evidence="4" id="KW-0804">Transcription</keyword>
<organism evidence="8 9">
    <name type="scientific">Penicillium salamii</name>
    <dbReference type="NCBI Taxonomy" id="1612424"/>
    <lineage>
        <taxon>Eukaryota</taxon>
        <taxon>Fungi</taxon>
        <taxon>Dikarya</taxon>
        <taxon>Ascomycota</taxon>
        <taxon>Pezizomycotina</taxon>
        <taxon>Eurotiomycetes</taxon>
        <taxon>Eurotiomycetidae</taxon>
        <taxon>Eurotiales</taxon>
        <taxon>Aspergillaceae</taxon>
        <taxon>Penicillium</taxon>
    </lineage>
</organism>
<dbReference type="AlphaFoldDB" id="A0A9W4JMD3"/>
<dbReference type="InterPro" id="IPR036864">
    <property type="entry name" value="Zn2-C6_fun-type_DNA-bd_sf"/>
</dbReference>
<evidence type="ECO:0000313" key="8">
    <source>
        <dbReference type="EMBL" id="CAG8409101.1"/>
    </source>
</evidence>
<feature type="region of interest" description="Disordered" evidence="6">
    <location>
        <begin position="42"/>
        <end position="64"/>
    </location>
</feature>
<reference evidence="8" key="1">
    <citation type="submission" date="2021-07" db="EMBL/GenBank/DDBJ databases">
        <authorList>
            <person name="Branca A.L. A."/>
        </authorList>
    </citation>
    <scope>NUCLEOTIDE SEQUENCE</scope>
</reference>
<dbReference type="CDD" id="cd00067">
    <property type="entry name" value="GAL4"/>
    <property type="match status" value="1"/>
</dbReference>
<evidence type="ECO:0000256" key="5">
    <source>
        <dbReference type="ARBA" id="ARBA00023242"/>
    </source>
</evidence>
<comment type="subcellular location">
    <subcellularLocation>
        <location evidence="1">Nucleus</location>
    </subcellularLocation>
</comment>
<protein>
    <recommendedName>
        <fullName evidence="7">Zn(2)-C6 fungal-type domain-containing protein</fullName>
    </recommendedName>
</protein>
<keyword evidence="3" id="KW-0238">DNA-binding</keyword>
<evidence type="ECO:0000256" key="4">
    <source>
        <dbReference type="ARBA" id="ARBA00023163"/>
    </source>
</evidence>
<feature type="domain" description="Zn(2)-C6 fungal-type" evidence="7">
    <location>
        <begin position="7"/>
        <end position="37"/>
    </location>
</feature>
<dbReference type="InterPro" id="IPR050613">
    <property type="entry name" value="Sec_Metabolite_Reg"/>
</dbReference>
<dbReference type="SMART" id="SM00066">
    <property type="entry name" value="GAL4"/>
    <property type="match status" value="1"/>
</dbReference>
<dbReference type="GO" id="GO:0008270">
    <property type="term" value="F:zinc ion binding"/>
    <property type="evidence" value="ECO:0007669"/>
    <property type="project" value="InterPro"/>
</dbReference>
<evidence type="ECO:0000256" key="1">
    <source>
        <dbReference type="ARBA" id="ARBA00004123"/>
    </source>
</evidence>
<comment type="caution">
    <text evidence="8">The sequence shown here is derived from an EMBL/GenBank/DDBJ whole genome shotgun (WGS) entry which is preliminary data.</text>
</comment>
<dbReference type="InterPro" id="IPR001138">
    <property type="entry name" value="Zn2Cys6_DnaBD"/>
</dbReference>
<dbReference type="GO" id="GO:0003677">
    <property type="term" value="F:DNA binding"/>
    <property type="evidence" value="ECO:0007669"/>
    <property type="project" value="UniProtKB-KW"/>
</dbReference>
<dbReference type="Pfam" id="PF00172">
    <property type="entry name" value="Zn_clus"/>
    <property type="match status" value="1"/>
</dbReference>
<evidence type="ECO:0000256" key="6">
    <source>
        <dbReference type="SAM" id="MobiDB-lite"/>
    </source>
</evidence>
<gene>
    <name evidence="8" type="ORF">PSALAMII_LOCUS8502</name>
</gene>
<evidence type="ECO:0000259" key="7">
    <source>
        <dbReference type="PROSITE" id="PS50048"/>
    </source>
</evidence>
<evidence type="ECO:0000313" key="9">
    <source>
        <dbReference type="Proteomes" id="UP001152592"/>
    </source>
</evidence>
<keyword evidence="5" id="KW-0539">Nucleus</keyword>
<dbReference type="GO" id="GO:0000981">
    <property type="term" value="F:DNA-binding transcription factor activity, RNA polymerase II-specific"/>
    <property type="evidence" value="ECO:0007669"/>
    <property type="project" value="InterPro"/>
</dbReference>
<dbReference type="SUPFAM" id="SSF57701">
    <property type="entry name" value="Zn2/Cys6 DNA-binding domain"/>
    <property type="match status" value="1"/>
</dbReference>
<dbReference type="EMBL" id="CAJVPD010000263">
    <property type="protein sequence ID" value="CAG8409101.1"/>
    <property type="molecule type" value="Genomic_DNA"/>
</dbReference>
<dbReference type="PANTHER" id="PTHR31001:SF40">
    <property type="entry name" value="ZN(II)2CYS6 TRANSCRIPTION FACTOR (EUROFUNG)"/>
    <property type="match status" value="1"/>
</dbReference>
<evidence type="ECO:0000256" key="3">
    <source>
        <dbReference type="ARBA" id="ARBA00023125"/>
    </source>
</evidence>
<dbReference type="PROSITE" id="PS50048">
    <property type="entry name" value="ZN2_CY6_FUNGAL_2"/>
    <property type="match status" value="1"/>
</dbReference>
<dbReference type="Proteomes" id="UP001152592">
    <property type="component" value="Unassembled WGS sequence"/>
</dbReference>
<sequence length="665" mass="74614">MASRMAACEGCRKSKLACDHKQPICTRCEARAGLCKYRSSPFKRKAGSSPSGNQHTSSHGRYSVSSSIQATAHSAAYPNPGYLGSSSHVAIFNQISPDEYYRGEASITNHMPEATRSDIMDLSDSPTEDNILLRQTAETLKLILNTLDMAVMKEFVRFWLSTGANLALAEPFTKQCATDIDLLFSSLCQEENGYMLYTQHLLKNSRLPLNFDEDFDISRFSAQFLGPNIRMETLGLFFCAVCRATIDLQYFPSLYAKECDRMSLRRLSTKIIDFALGSVLSLDTLNDLQLILHYESFIVHTHVDGDHSHHSWSRLGDVISSMFALGYHDNIEKTQPRIPPFLADLRKTAYATIYSADKNVAVYLGRPPRMSKRFSYFQLPLNATTSESSATPDQTGVCSQWDQHTKCSYRAEICWSALCASLKEDILELLWSKEVAAYRERASDIQENAEAQWSALPSHFRLQGDLKECTRDPFERDFLAGIRLNHLHVLFLLRLLFLDVVAEPDAAILHISKQMLGLVVEVMLLRDQLINSGTGLVWKVAHYGLPAAGIILLSMLKQQYGPGTGKFYMSKALLDLGIFVAQIRVGSIVRSGDPNYALIHKAAQTVERFLQSMNREPVQTQTENLCDLEGDGEWAALFDQGVFDFEDAFWKNLGDHPLLMVPDSS</sequence>
<dbReference type="PANTHER" id="PTHR31001">
    <property type="entry name" value="UNCHARACTERIZED TRANSCRIPTIONAL REGULATORY PROTEIN"/>
    <property type="match status" value="1"/>
</dbReference>
<dbReference type="CDD" id="cd12148">
    <property type="entry name" value="fungal_TF_MHR"/>
    <property type="match status" value="1"/>
</dbReference>
<keyword evidence="2" id="KW-0805">Transcription regulation</keyword>
<proteinExistence type="predicted"/>
<dbReference type="OrthoDB" id="10257263at2759"/>
<feature type="compositionally biased region" description="Polar residues" evidence="6">
    <location>
        <begin position="48"/>
        <end position="64"/>
    </location>
</feature>
<evidence type="ECO:0000256" key="2">
    <source>
        <dbReference type="ARBA" id="ARBA00023015"/>
    </source>
</evidence>
<dbReference type="Gene3D" id="4.10.240.10">
    <property type="entry name" value="Zn(2)-C6 fungal-type DNA-binding domain"/>
    <property type="match status" value="1"/>
</dbReference>
<accession>A0A9W4JMD3</accession>
<dbReference type="PROSITE" id="PS00463">
    <property type="entry name" value="ZN2_CY6_FUNGAL_1"/>
    <property type="match status" value="1"/>
</dbReference>
<dbReference type="GO" id="GO:0005634">
    <property type="term" value="C:nucleus"/>
    <property type="evidence" value="ECO:0007669"/>
    <property type="project" value="UniProtKB-SubCell"/>
</dbReference>
<name>A0A9W4JMD3_9EURO</name>